<dbReference type="AlphaFoldDB" id="A0AAT9FNN2"/>
<evidence type="ECO:0000313" key="1">
    <source>
        <dbReference type="EMBL" id="BDS07732.1"/>
    </source>
</evidence>
<accession>A0AAT9FNN2</accession>
<gene>
    <name evidence="1" type="ORF">NT6N_27720</name>
</gene>
<dbReference type="KEGG" id="osu:NT6N_27720"/>
<name>A0AAT9FNN2_9BACT</name>
<organism evidence="1">
    <name type="scientific">Oceaniferula spumae</name>
    <dbReference type="NCBI Taxonomy" id="2979115"/>
    <lineage>
        <taxon>Bacteria</taxon>
        <taxon>Pseudomonadati</taxon>
        <taxon>Verrucomicrobiota</taxon>
        <taxon>Verrucomicrobiia</taxon>
        <taxon>Verrucomicrobiales</taxon>
        <taxon>Verrucomicrobiaceae</taxon>
        <taxon>Oceaniferula</taxon>
    </lineage>
</organism>
<dbReference type="EMBL" id="AP026866">
    <property type="protein sequence ID" value="BDS07732.1"/>
    <property type="molecule type" value="Genomic_DNA"/>
</dbReference>
<reference evidence="1" key="1">
    <citation type="submission" date="2024-07" db="EMBL/GenBank/DDBJ databases">
        <title>Complete genome sequence of Verrucomicrobiaceae bacterium NT6N.</title>
        <authorList>
            <person name="Huang C."/>
            <person name="Takami H."/>
            <person name="Hamasaki K."/>
        </authorList>
    </citation>
    <scope>NUCLEOTIDE SEQUENCE</scope>
    <source>
        <strain evidence="1">NT6N</strain>
    </source>
</reference>
<proteinExistence type="predicted"/>
<protein>
    <submittedName>
        <fullName evidence="1">Uncharacterized protein</fullName>
    </submittedName>
</protein>
<sequence>MAPEAGIPKRISIVGDRTRVDLEALKKLGTIKEVTAEDIFTK</sequence>